<accession>A0ABV1SDJ7</accession>
<evidence type="ECO:0000313" key="1">
    <source>
        <dbReference type="EMBL" id="MER5170810.1"/>
    </source>
</evidence>
<keyword evidence="1" id="KW-0808">Transferase</keyword>
<dbReference type="RefSeq" id="WP_350934852.1">
    <property type="nucleotide sequence ID" value="NZ_JAYWLC010000002.1"/>
</dbReference>
<keyword evidence="2" id="KW-1185">Reference proteome</keyword>
<dbReference type="SUPFAM" id="SSF53448">
    <property type="entry name" value="Nucleotide-diphospho-sugar transferases"/>
    <property type="match status" value="1"/>
</dbReference>
<name>A0ABV1SDJ7_9RHOB</name>
<proteinExistence type="predicted"/>
<dbReference type="Proteomes" id="UP001438953">
    <property type="component" value="Unassembled WGS sequence"/>
</dbReference>
<comment type="caution">
    <text evidence="1">The sequence shown here is derived from an EMBL/GenBank/DDBJ whole genome shotgun (WGS) entry which is preliminary data.</text>
</comment>
<dbReference type="EC" id="2.4.-.-" evidence="1"/>
<dbReference type="InterPro" id="IPR029044">
    <property type="entry name" value="Nucleotide-diphossugar_trans"/>
</dbReference>
<sequence>MQTHTLWSAYRLRQKRRNALLRAYLARRKLSPPARAFTAGPDDIRLFCCLRNEMERLPDFLKHYRRLGVRHFLMVDNGSDDDSAAYLAMQPDVWLWQTRASYRDARFGMDWINGLLLAHGQGAWCLTVDADELLVYPDHDTTPLPALTRQLDAAGQDVMAALMLDLYPEGPLSGALSLDDLTAFDAWGYDWEYQPRYGNISIRGGPRKRCFFRERPDHAPHLHKTPLLRWHWRYAYLSSTHLLLPRRLNRGFDPRHGLMTGALLHSKFLASSMDRAREDQHRKQHFTHVEHYTRYYDALTDDPILAGPPTATGPTAAHLEALGLIRRGSRGTKSDETTAN</sequence>
<evidence type="ECO:0000313" key="2">
    <source>
        <dbReference type="Proteomes" id="UP001438953"/>
    </source>
</evidence>
<dbReference type="GO" id="GO:0016757">
    <property type="term" value="F:glycosyltransferase activity"/>
    <property type="evidence" value="ECO:0007669"/>
    <property type="project" value="UniProtKB-KW"/>
</dbReference>
<keyword evidence="1" id="KW-0328">Glycosyltransferase</keyword>
<reference evidence="1 2" key="2">
    <citation type="submission" date="2024-06" db="EMBL/GenBank/DDBJ databases">
        <title>Thioclava kandeliae sp. nov. from a rhizosphere soil sample of Kandelia candel in a mangrove.</title>
        <authorList>
            <person name="Mu T."/>
        </authorList>
    </citation>
    <scope>NUCLEOTIDE SEQUENCE [LARGE SCALE GENOMIC DNA]</scope>
    <source>
        <strain evidence="1 2">CPCC 100088</strain>
    </source>
</reference>
<protein>
    <submittedName>
        <fullName evidence="1">Glycosyltransferase family 2 protein</fullName>
        <ecNumber evidence="1">2.4.-.-</ecNumber>
    </submittedName>
</protein>
<dbReference type="EMBL" id="JAYWLC010000002">
    <property type="protein sequence ID" value="MER5170810.1"/>
    <property type="molecule type" value="Genomic_DNA"/>
</dbReference>
<dbReference type="Pfam" id="PF13704">
    <property type="entry name" value="Glyco_tranf_2_4"/>
    <property type="match status" value="1"/>
</dbReference>
<organism evidence="1 2">
    <name type="scientific">Thioclava kandeliae</name>
    <dbReference type="NCBI Taxonomy" id="3070818"/>
    <lineage>
        <taxon>Bacteria</taxon>
        <taxon>Pseudomonadati</taxon>
        <taxon>Pseudomonadota</taxon>
        <taxon>Alphaproteobacteria</taxon>
        <taxon>Rhodobacterales</taxon>
        <taxon>Paracoccaceae</taxon>
        <taxon>Thioclava</taxon>
    </lineage>
</organism>
<reference evidence="1 2" key="1">
    <citation type="submission" date="2024-01" db="EMBL/GenBank/DDBJ databases">
        <authorList>
            <person name="Deng Y."/>
            <person name="Su J."/>
        </authorList>
    </citation>
    <scope>NUCLEOTIDE SEQUENCE [LARGE SCALE GENOMIC DNA]</scope>
    <source>
        <strain evidence="1 2">CPCC 100088</strain>
    </source>
</reference>
<gene>
    <name evidence="1" type="ORF">VSX56_03395</name>
</gene>